<reference evidence="6 7" key="1">
    <citation type="submission" date="2020-11" db="EMBL/GenBank/DDBJ databases">
        <authorList>
            <person name="Wallbank WR R."/>
            <person name="Pardo Diaz C."/>
            <person name="Kozak K."/>
            <person name="Martin S."/>
            <person name="Jiggins C."/>
            <person name="Moest M."/>
            <person name="Warren A I."/>
            <person name="Generalovic N T."/>
            <person name="Byers J.R.P. K."/>
            <person name="Montejo-Kovacevich G."/>
            <person name="Yen C E."/>
        </authorList>
    </citation>
    <scope>NUCLEOTIDE SEQUENCE [LARGE SCALE GENOMIC DNA]</scope>
</reference>
<dbReference type="InParanoid" id="A0A7R8UPY0"/>
<accession>A0A7R8UPY0</accession>
<dbReference type="AlphaFoldDB" id="A0A7R8UPY0"/>
<dbReference type="Gene3D" id="3.30.60.30">
    <property type="match status" value="4"/>
</dbReference>
<dbReference type="OrthoDB" id="88467at2759"/>
<dbReference type="Pfam" id="PF07648">
    <property type="entry name" value="Kazal_2"/>
    <property type="match status" value="4"/>
</dbReference>
<gene>
    <name evidence="6" type="ORF">HERILL_LOCUS7714</name>
</gene>
<dbReference type="FunCoup" id="A0A7R8UPY0">
    <property type="interactions" value="75"/>
</dbReference>
<evidence type="ECO:0000313" key="6">
    <source>
        <dbReference type="EMBL" id="CAD7084839.1"/>
    </source>
</evidence>
<feature type="chain" id="PRO_5031453644" description="Kazal-like domain-containing protein" evidence="4">
    <location>
        <begin position="20"/>
        <end position="276"/>
    </location>
</feature>
<keyword evidence="4" id="KW-0732">Signal</keyword>
<evidence type="ECO:0000256" key="2">
    <source>
        <dbReference type="ARBA" id="ARBA00022900"/>
    </source>
</evidence>
<dbReference type="SMART" id="SM00280">
    <property type="entry name" value="KAZAL"/>
    <property type="match status" value="4"/>
</dbReference>
<keyword evidence="3" id="KW-1015">Disulfide bond</keyword>
<dbReference type="EMBL" id="LR899011">
    <property type="protein sequence ID" value="CAD7084839.1"/>
    <property type="molecule type" value="Genomic_DNA"/>
</dbReference>
<dbReference type="PROSITE" id="PS51465">
    <property type="entry name" value="KAZAL_2"/>
    <property type="match status" value="1"/>
</dbReference>
<name>A0A7R8UPY0_HERIL</name>
<sequence>MKEFLLSWTIVTVVVLVNGQADPCAVRCNQNVKAPVCGYNGMDYKIFQNACLMLTENCGAANEWQETKMSQCYKRSVKSEKRCNFNCSTERHPICGSLGDHYQLFDNECLLREQKCRDRGLWIQHPKSHCDLMAEESKRSVEECPRICPMNYQPICATDGRTNKIFSNQCEMNVANCNENKKWLRARSNAACGGQEGMFGVVQVGDNREQEDDSCPERCEYEASYVCGFNGEQYRIFGNNCTFKLVACRSKENWTLKPLSECDGKDDWYFPLLNDP</sequence>
<evidence type="ECO:0000313" key="7">
    <source>
        <dbReference type="Proteomes" id="UP000594454"/>
    </source>
</evidence>
<dbReference type="InterPro" id="IPR036058">
    <property type="entry name" value="Kazal_dom_sf"/>
</dbReference>
<feature type="domain" description="Kazal-like" evidence="5">
    <location>
        <begin position="138"/>
        <end position="194"/>
    </location>
</feature>
<evidence type="ECO:0000256" key="3">
    <source>
        <dbReference type="ARBA" id="ARBA00023157"/>
    </source>
</evidence>
<evidence type="ECO:0000256" key="1">
    <source>
        <dbReference type="ARBA" id="ARBA00022690"/>
    </source>
</evidence>
<dbReference type="SUPFAM" id="SSF100895">
    <property type="entry name" value="Kazal-type serine protease inhibitors"/>
    <property type="match status" value="3"/>
</dbReference>
<keyword evidence="1" id="KW-0646">Protease inhibitor</keyword>
<proteinExistence type="predicted"/>
<organism evidence="6 7">
    <name type="scientific">Hermetia illucens</name>
    <name type="common">Black soldier fly</name>
    <dbReference type="NCBI Taxonomy" id="343691"/>
    <lineage>
        <taxon>Eukaryota</taxon>
        <taxon>Metazoa</taxon>
        <taxon>Ecdysozoa</taxon>
        <taxon>Arthropoda</taxon>
        <taxon>Hexapoda</taxon>
        <taxon>Insecta</taxon>
        <taxon>Pterygota</taxon>
        <taxon>Neoptera</taxon>
        <taxon>Endopterygota</taxon>
        <taxon>Diptera</taxon>
        <taxon>Brachycera</taxon>
        <taxon>Stratiomyomorpha</taxon>
        <taxon>Stratiomyidae</taxon>
        <taxon>Hermetiinae</taxon>
        <taxon>Hermetia</taxon>
    </lineage>
</organism>
<dbReference type="Proteomes" id="UP000594454">
    <property type="component" value="Chromosome 3"/>
</dbReference>
<dbReference type="InterPro" id="IPR002350">
    <property type="entry name" value="Kazal_dom"/>
</dbReference>
<dbReference type="GO" id="GO:0005576">
    <property type="term" value="C:extracellular region"/>
    <property type="evidence" value="ECO:0007669"/>
    <property type="project" value="TreeGrafter"/>
</dbReference>
<dbReference type="PANTHER" id="PTHR10913">
    <property type="entry name" value="FOLLISTATIN-RELATED"/>
    <property type="match status" value="1"/>
</dbReference>
<keyword evidence="7" id="KW-1185">Reference proteome</keyword>
<dbReference type="GO" id="GO:0030154">
    <property type="term" value="P:cell differentiation"/>
    <property type="evidence" value="ECO:0007669"/>
    <property type="project" value="TreeGrafter"/>
</dbReference>
<dbReference type="PANTHER" id="PTHR10913:SF45">
    <property type="entry name" value="FOLLISTATIN, ISOFORM A-RELATED"/>
    <property type="match status" value="1"/>
</dbReference>
<dbReference type="CDD" id="cd00104">
    <property type="entry name" value="KAZAL_FS"/>
    <property type="match status" value="1"/>
</dbReference>
<dbReference type="InterPro" id="IPR050653">
    <property type="entry name" value="Prot_Inhib_GrowthFact_Antg"/>
</dbReference>
<evidence type="ECO:0000256" key="4">
    <source>
        <dbReference type="SAM" id="SignalP"/>
    </source>
</evidence>
<evidence type="ECO:0000259" key="5">
    <source>
        <dbReference type="PROSITE" id="PS51465"/>
    </source>
</evidence>
<keyword evidence="2" id="KW-0722">Serine protease inhibitor</keyword>
<protein>
    <recommendedName>
        <fullName evidence="5">Kazal-like domain-containing protein</fullName>
    </recommendedName>
</protein>
<feature type="signal peptide" evidence="4">
    <location>
        <begin position="1"/>
        <end position="19"/>
    </location>
</feature>